<gene>
    <name evidence="1" type="ORF">ECRASSUSDP1_LOCUS19360</name>
</gene>
<evidence type="ECO:0000313" key="2">
    <source>
        <dbReference type="Proteomes" id="UP001295684"/>
    </source>
</evidence>
<proteinExistence type="predicted"/>
<accession>A0AAD1XSF4</accession>
<reference evidence="1" key="1">
    <citation type="submission" date="2023-07" db="EMBL/GenBank/DDBJ databases">
        <authorList>
            <consortium name="AG Swart"/>
            <person name="Singh M."/>
            <person name="Singh A."/>
            <person name="Seah K."/>
            <person name="Emmerich C."/>
        </authorList>
    </citation>
    <scope>NUCLEOTIDE SEQUENCE</scope>
    <source>
        <strain evidence="1">DP1</strain>
    </source>
</reference>
<keyword evidence="2" id="KW-1185">Reference proteome</keyword>
<organism evidence="1 2">
    <name type="scientific">Euplotes crassus</name>
    <dbReference type="NCBI Taxonomy" id="5936"/>
    <lineage>
        <taxon>Eukaryota</taxon>
        <taxon>Sar</taxon>
        <taxon>Alveolata</taxon>
        <taxon>Ciliophora</taxon>
        <taxon>Intramacronucleata</taxon>
        <taxon>Spirotrichea</taxon>
        <taxon>Hypotrichia</taxon>
        <taxon>Euplotida</taxon>
        <taxon>Euplotidae</taxon>
        <taxon>Moneuplotes</taxon>
    </lineage>
</organism>
<sequence length="235" mass="26822">MNNNYKSNIKIINNSSQPWVEIKQKMRYQHARADKCPILEPNQEAELLFIPQLGMCDAPMGVGADQWFQTKDGSQSFYLSWYIPPLNCKPKIKVVYEHNIKVDASFNNKSLTIKIYSENNQKIPEIHEAKVHRKMSEELSNLIPMKIESSSVSKASFATRFDLFSNTTDADSEDLSHSGDLLASAKTDESIHLPVVLSRSRNKSDLGELPQKFLKRSFSQKKQEYIPLNLLSEPT</sequence>
<evidence type="ECO:0000313" key="1">
    <source>
        <dbReference type="EMBL" id="CAI2377969.1"/>
    </source>
</evidence>
<comment type="caution">
    <text evidence="1">The sequence shown here is derived from an EMBL/GenBank/DDBJ whole genome shotgun (WGS) entry which is preliminary data.</text>
</comment>
<protein>
    <submittedName>
        <fullName evidence="1">Uncharacterized protein</fullName>
    </submittedName>
</protein>
<dbReference type="AlphaFoldDB" id="A0AAD1XSF4"/>
<dbReference type="Proteomes" id="UP001295684">
    <property type="component" value="Unassembled WGS sequence"/>
</dbReference>
<name>A0AAD1XSF4_EUPCR</name>
<dbReference type="EMBL" id="CAMPGE010019647">
    <property type="protein sequence ID" value="CAI2377969.1"/>
    <property type="molecule type" value="Genomic_DNA"/>
</dbReference>